<keyword evidence="6 9" id="KW-0371">Homeobox</keyword>
<dbReference type="InterPro" id="IPR002913">
    <property type="entry name" value="START_lipid-bd_dom"/>
</dbReference>
<name>A0A6D2K3I5_9BRAS</name>
<evidence type="ECO:0000259" key="13">
    <source>
        <dbReference type="PROSITE" id="PS50848"/>
    </source>
</evidence>
<keyword evidence="3" id="KW-0805">Transcription regulation</keyword>
<keyword evidence="8 9" id="KW-0539">Nucleus</keyword>
<dbReference type="CDD" id="cd00086">
    <property type="entry name" value="homeodomain"/>
    <property type="match status" value="1"/>
</dbReference>
<evidence type="ECO:0000256" key="4">
    <source>
        <dbReference type="ARBA" id="ARBA00023054"/>
    </source>
</evidence>
<evidence type="ECO:0000256" key="3">
    <source>
        <dbReference type="ARBA" id="ARBA00023015"/>
    </source>
</evidence>
<evidence type="ECO:0000256" key="10">
    <source>
        <dbReference type="RuleBase" id="RU000682"/>
    </source>
</evidence>
<proteinExistence type="inferred from homology"/>
<dbReference type="InterPro" id="IPR042160">
    <property type="entry name" value="HD-Zip_IV"/>
</dbReference>
<gene>
    <name evidence="14" type="ORF">MERR_LOCUS30357</name>
</gene>
<dbReference type="PROSITE" id="PS50848">
    <property type="entry name" value="START"/>
    <property type="match status" value="1"/>
</dbReference>
<dbReference type="Gene3D" id="3.30.530.20">
    <property type="match status" value="1"/>
</dbReference>
<feature type="region of interest" description="Disordered" evidence="11">
    <location>
        <begin position="643"/>
        <end position="672"/>
    </location>
</feature>
<dbReference type="Proteomes" id="UP000467841">
    <property type="component" value="Unassembled WGS sequence"/>
</dbReference>
<dbReference type="SMART" id="SM00389">
    <property type="entry name" value="HOX"/>
    <property type="match status" value="1"/>
</dbReference>
<dbReference type="InterPro" id="IPR057993">
    <property type="entry name" value="HD-Zip_IV_C"/>
</dbReference>
<evidence type="ECO:0000313" key="15">
    <source>
        <dbReference type="Proteomes" id="UP000467841"/>
    </source>
</evidence>
<dbReference type="InterPro" id="IPR017970">
    <property type="entry name" value="Homeobox_CS"/>
</dbReference>
<dbReference type="OrthoDB" id="6159439at2759"/>
<dbReference type="SMART" id="SM00234">
    <property type="entry name" value="START"/>
    <property type="match status" value="1"/>
</dbReference>
<dbReference type="PANTHER" id="PTHR45654">
    <property type="entry name" value="HOMEOBOX-LEUCINE ZIPPER PROTEIN MERISTEM L1"/>
    <property type="match status" value="1"/>
</dbReference>
<feature type="compositionally biased region" description="Gly residues" evidence="11">
    <location>
        <begin position="1"/>
        <end position="19"/>
    </location>
</feature>
<organism evidence="14 15">
    <name type="scientific">Microthlaspi erraticum</name>
    <dbReference type="NCBI Taxonomy" id="1685480"/>
    <lineage>
        <taxon>Eukaryota</taxon>
        <taxon>Viridiplantae</taxon>
        <taxon>Streptophyta</taxon>
        <taxon>Embryophyta</taxon>
        <taxon>Tracheophyta</taxon>
        <taxon>Spermatophyta</taxon>
        <taxon>Magnoliopsida</taxon>
        <taxon>eudicotyledons</taxon>
        <taxon>Gunneridae</taxon>
        <taxon>Pentapetalae</taxon>
        <taxon>rosids</taxon>
        <taxon>malvids</taxon>
        <taxon>Brassicales</taxon>
        <taxon>Brassicaceae</taxon>
        <taxon>Coluteocarpeae</taxon>
        <taxon>Microthlaspi</taxon>
    </lineage>
</organism>
<keyword evidence="7" id="KW-0804">Transcription</keyword>
<evidence type="ECO:0000256" key="1">
    <source>
        <dbReference type="ARBA" id="ARBA00004123"/>
    </source>
</evidence>
<dbReference type="GO" id="GO:0003677">
    <property type="term" value="F:DNA binding"/>
    <property type="evidence" value="ECO:0007669"/>
    <property type="project" value="UniProtKB-UniRule"/>
</dbReference>
<keyword evidence="4" id="KW-0175">Coiled coil</keyword>
<dbReference type="GO" id="GO:0008289">
    <property type="term" value="F:lipid binding"/>
    <property type="evidence" value="ECO:0007669"/>
    <property type="project" value="InterPro"/>
</dbReference>
<dbReference type="Pfam" id="PF00046">
    <property type="entry name" value="Homeodomain"/>
    <property type="match status" value="1"/>
</dbReference>
<dbReference type="Pfam" id="PF25797">
    <property type="entry name" value="PDF2_C"/>
    <property type="match status" value="1"/>
</dbReference>
<dbReference type="GO" id="GO:0030154">
    <property type="term" value="P:cell differentiation"/>
    <property type="evidence" value="ECO:0007669"/>
    <property type="project" value="UniProtKB-ARBA"/>
</dbReference>
<keyword evidence="15" id="KW-1185">Reference proteome</keyword>
<evidence type="ECO:0000256" key="9">
    <source>
        <dbReference type="PROSITE-ProRule" id="PRU00108"/>
    </source>
</evidence>
<evidence type="ECO:0000256" key="6">
    <source>
        <dbReference type="ARBA" id="ARBA00023155"/>
    </source>
</evidence>
<reference evidence="14" key="1">
    <citation type="submission" date="2020-01" db="EMBL/GenBank/DDBJ databases">
        <authorList>
            <person name="Mishra B."/>
        </authorList>
    </citation>
    <scope>NUCLEOTIDE SEQUENCE [LARGE SCALE GENOMIC DNA]</scope>
</reference>
<dbReference type="PROSITE" id="PS00027">
    <property type="entry name" value="HOMEOBOX_1"/>
    <property type="match status" value="1"/>
</dbReference>
<accession>A0A6D2K3I5</accession>
<evidence type="ECO:0000256" key="7">
    <source>
        <dbReference type="ARBA" id="ARBA00023163"/>
    </source>
</evidence>
<feature type="DNA-binding region" description="Homeobox" evidence="9">
    <location>
        <begin position="30"/>
        <end position="89"/>
    </location>
</feature>
<dbReference type="CDD" id="cd08875">
    <property type="entry name" value="START_ArGLABRA2_like"/>
    <property type="match status" value="1"/>
</dbReference>
<dbReference type="InterPro" id="IPR001356">
    <property type="entry name" value="HD"/>
</dbReference>
<evidence type="ECO:0008006" key="16">
    <source>
        <dbReference type="Google" id="ProtNLM"/>
    </source>
</evidence>
<dbReference type="PROSITE" id="PS50071">
    <property type="entry name" value="HOMEOBOX_2"/>
    <property type="match status" value="1"/>
</dbReference>
<evidence type="ECO:0000256" key="2">
    <source>
        <dbReference type="ARBA" id="ARBA00006789"/>
    </source>
</evidence>
<dbReference type="AlphaFoldDB" id="A0A6D2K3I5"/>
<dbReference type="FunFam" id="1.10.10.60:FF:000229">
    <property type="entry name" value="Homeobox-leucine zipper protein HDG1"/>
    <property type="match status" value="1"/>
</dbReference>
<dbReference type="FunFam" id="3.30.530.20:FF:000026">
    <property type="entry name" value="Homeobox-leucine zipper protein GLABRA 2"/>
    <property type="match status" value="1"/>
</dbReference>
<dbReference type="SUPFAM" id="SSF46689">
    <property type="entry name" value="Homeodomain-like"/>
    <property type="match status" value="1"/>
</dbReference>
<evidence type="ECO:0000313" key="14">
    <source>
        <dbReference type="EMBL" id="CAA7043122.1"/>
    </source>
</evidence>
<dbReference type="PANTHER" id="PTHR45654:SF1">
    <property type="entry name" value="HOMEOBOX-LEUCINE ZIPPER PROTEIN HDG11"/>
    <property type="match status" value="1"/>
</dbReference>
<comment type="subcellular location">
    <subcellularLocation>
        <location evidence="1 9 10">Nucleus</location>
    </subcellularLocation>
</comment>
<dbReference type="SUPFAM" id="SSF55961">
    <property type="entry name" value="Bet v1-like"/>
    <property type="match status" value="2"/>
</dbReference>
<evidence type="ECO:0000256" key="11">
    <source>
        <dbReference type="SAM" id="MobiDB-lite"/>
    </source>
</evidence>
<dbReference type="Gene3D" id="1.10.10.60">
    <property type="entry name" value="Homeodomain-like"/>
    <property type="match status" value="1"/>
</dbReference>
<dbReference type="InterPro" id="IPR023393">
    <property type="entry name" value="START-like_dom_sf"/>
</dbReference>
<evidence type="ECO:0000256" key="8">
    <source>
        <dbReference type="ARBA" id="ARBA00023242"/>
    </source>
</evidence>
<feature type="compositionally biased region" description="Low complexity" evidence="11">
    <location>
        <begin position="659"/>
        <end position="669"/>
    </location>
</feature>
<feature type="compositionally biased region" description="Basic and acidic residues" evidence="11">
    <location>
        <begin position="20"/>
        <end position="29"/>
    </location>
</feature>
<feature type="region of interest" description="Disordered" evidence="11">
    <location>
        <begin position="1"/>
        <end position="40"/>
    </location>
</feature>
<sequence length="733" mass="80365">MSFVVGVGGSGSGGDGGGSQHHDGSESDRKKKRYHRHTAQQIQRLESSFKECPHPDEKQRNQLSSELGLAPRQIKFWFQNRRTQLKAQHERADNNALKAENDKIRCENIAIREALKHAICPNCGGPPISEDPYFDEQKLRIENAHLREELERMSTIASKYMGRPISSQLSTLHPMHISPLDLSMTSLTNCGQGSSLDFDLLPGSSMSSVTNNLQSQPNLAISDMDKPLMNEIALTAMDELLRLLHTNEPLWTRTDGSRDVLNLGSYENLFPRSSNRVKNHNLRVEASRSSGIVFMNAMALVDMFMDCVKWAELFPSIVAASKTLAVVSPGMGGSHEGALHLMYEEIEVLSPLVATREFCELRYCQQIEQGSWIVVNVSYDLPQFASHSQSYRFPSGCLIQDMPNGYSKVTWVEHVETEEKEPVHDLYREMIHKGIAFGAERWVTTLQRMCERFASLLAPASSSRDLGGVVPSPEGKRSMMRLAQRMFSNYCLSVSRSNNTRSTVVSELNEVGVRVTAQKSPEPNGTILCAATTFWLPNSFQTVFNFLKDERTRPQWDVLSNGNPVQEVAHIANGSHPGCCISVLRASNASQSNNMLILQESSIDSSGAQVVYSPVDLPALNIAMSGEDPSYIPLSSSGFAISPDGSRSNSTAEQGGGASTSSGRSSSSSGFGGSEGGSLITVGFQIVVSNLPSAKLNMESVETVNNLIGTIVHQIKTALNNCPSASTKHETPY</sequence>
<protein>
    <recommendedName>
        <fullName evidence="16">Homeobox domain-containing protein</fullName>
    </recommendedName>
</protein>
<feature type="domain" description="START" evidence="13">
    <location>
        <begin position="222"/>
        <end position="455"/>
    </location>
</feature>
<feature type="compositionally biased region" description="Polar residues" evidence="11">
    <location>
        <begin position="643"/>
        <end position="653"/>
    </location>
</feature>
<keyword evidence="5 9" id="KW-0238">DNA-binding</keyword>
<comment type="similarity">
    <text evidence="2">Belongs to the HD-ZIP homeobox family. Class IV subfamily.</text>
</comment>
<dbReference type="EMBL" id="CACVBM020001274">
    <property type="protein sequence ID" value="CAA7043122.1"/>
    <property type="molecule type" value="Genomic_DNA"/>
</dbReference>
<comment type="caution">
    <text evidence="14">The sequence shown here is derived from an EMBL/GenBank/DDBJ whole genome shotgun (WGS) entry which is preliminary data.</text>
</comment>
<dbReference type="GO" id="GO:0000981">
    <property type="term" value="F:DNA-binding transcription factor activity, RNA polymerase II-specific"/>
    <property type="evidence" value="ECO:0007669"/>
    <property type="project" value="InterPro"/>
</dbReference>
<evidence type="ECO:0000256" key="5">
    <source>
        <dbReference type="ARBA" id="ARBA00023125"/>
    </source>
</evidence>
<dbReference type="Pfam" id="PF01852">
    <property type="entry name" value="START"/>
    <property type="match status" value="1"/>
</dbReference>
<evidence type="ECO:0000259" key="12">
    <source>
        <dbReference type="PROSITE" id="PS50071"/>
    </source>
</evidence>
<dbReference type="GO" id="GO:0005634">
    <property type="term" value="C:nucleus"/>
    <property type="evidence" value="ECO:0007669"/>
    <property type="project" value="UniProtKB-SubCell"/>
</dbReference>
<dbReference type="InterPro" id="IPR009057">
    <property type="entry name" value="Homeodomain-like_sf"/>
</dbReference>
<feature type="domain" description="Homeobox" evidence="12">
    <location>
        <begin position="28"/>
        <end position="88"/>
    </location>
</feature>